<dbReference type="PANTHER" id="PTHR31302:SF0">
    <property type="entry name" value="TRANSMEMBRANE PROTEIN WITH METALLOPHOSPHOESTERASE DOMAIN"/>
    <property type="match status" value="1"/>
</dbReference>
<dbReference type="PANTHER" id="PTHR31302">
    <property type="entry name" value="TRANSMEMBRANE PROTEIN WITH METALLOPHOSPHOESTERASE DOMAIN-RELATED"/>
    <property type="match status" value="1"/>
</dbReference>
<dbReference type="SUPFAM" id="SSF56300">
    <property type="entry name" value="Metallo-dependent phosphatases"/>
    <property type="match status" value="1"/>
</dbReference>
<dbReference type="Gene3D" id="3.60.21.10">
    <property type="match status" value="1"/>
</dbReference>
<dbReference type="EMBL" id="BAABZQ010000001">
    <property type="protein sequence ID" value="GAA6501546.1"/>
    <property type="molecule type" value="Genomic_DNA"/>
</dbReference>
<dbReference type="CDD" id="cd07385">
    <property type="entry name" value="MPP_YkuE_C"/>
    <property type="match status" value="1"/>
</dbReference>
<dbReference type="InterPro" id="IPR004843">
    <property type="entry name" value="Calcineurin-like_PHP"/>
</dbReference>
<feature type="transmembrane region" description="Helical" evidence="1">
    <location>
        <begin position="6"/>
        <end position="26"/>
    </location>
</feature>
<feature type="transmembrane region" description="Helical" evidence="1">
    <location>
        <begin position="63"/>
        <end position="81"/>
    </location>
</feature>
<dbReference type="Pfam" id="PF00149">
    <property type="entry name" value="Metallophos"/>
    <property type="match status" value="1"/>
</dbReference>
<evidence type="ECO:0000313" key="3">
    <source>
        <dbReference type="EMBL" id="GAA6501546.1"/>
    </source>
</evidence>
<accession>A0ABQ0BYD5</accession>
<keyword evidence="1" id="KW-0472">Membrane</keyword>
<dbReference type="RefSeq" id="WP_227210591.1">
    <property type="nucleotide sequence ID" value="NZ_BAABZQ010000001.1"/>
</dbReference>
<evidence type="ECO:0000313" key="4">
    <source>
        <dbReference type="Proteomes" id="UP001600941"/>
    </source>
</evidence>
<protein>
    <submittedName>
        <fullName evidence="3">Metallophosphoesterase</fullName>
    </submittedName>
</protein>
<evidence type="ECO:0000259" key="2">
    <source>
        <dbReference type="Pfam" id="PF00149"/>
    </source>
</evidence>
<proteinExistence type="predicted"/>
<dbReference type="InterPro" id="IPR029052">
    <property type="entry name" value="Metallo-depent_PP-like"/>
</dbReference>
<sequence length="384" mass="42459">MSYLLFPLVVYIPVGTYLYFFFRRFLGLFGLGKQKKAVRILSLLITLACVAQGWMLYGLGAVIILHFFVLSILMDGIYFICRGKFRKEKARKIWGFLHASGAIPLLVMGLIAGYGYFNINDIRRTEYRIETEKQLSRDLKILQISDLHMGTTMDIGKLKDCCDKMQREKPDLIALTGDIFDENTSRKDMEAAAKVLGDIGAEYGTYYVFGNHDYNAYTGIPAYSPEELCSTLESSGIVVLKDRVYTVNDELTVIGRTDASVGSMVSPKGRTGIEELCREADSDAFVLLLDHQPVDLPENAEAGVDLQLSGHTHAGQIWPTGQVGELTGFTELNYGWKEIGGLQVIVSSGIGGWGYPIRTGGHSEYVVVTVSAEKNAHTACVFAP</sequence>
<comment type="caution">
    <text evidence="3">The sequence shown here is derived from an EMBL/GenBank/DDBJ whole genome shotgun (WGS) entry which is preliminary data.</text>
</comment>
<keyword evidence="1" id="KW-0812">Transmembrane</keyword>
<keyword evidence="1" id="KW-1133">Transmembrane helix</keyword>
<dbReference type="InterPro" id="IPR051158">
    <property type="entry name" value="Metallophosphoesterase_sf"/>
</dbReference>
<feature type="transmembrane region" description="Helical" evidence="1">
    <location>
        <begin position="38"/>
        <end position="57"/>
    </location>
</feature>
<feature type="domain" description="Calcineurin-like phosphoesterase" evidence="2">
    <location>
        <begin position="139"/>
        <end position="314"/>
    </location>
</feature>
<gene>
    <name evidence="3" type="ORF">K340107D12_43620</name>
</gene>
<dbReference type="Proteomes" id="UP001600941">
    <property type="component" value="Unassembled WGS sequence"/>
</dbReference>
<keyword evidence="4" id="KW-1185">Reference proteome</keyword>
<evidence type="ECO:0000256" key="1">
    <source>
        <dbReference type="SAM" id="Phobius"/>
    </source>
</evidence>
<feature type="transmembrane region" description="Helical" evidence="1">
    <location>
        <begin position="93"/>
        <end position="117"/>
    </location>
</feature>
<organism evidence="3 4">
    <name type="scientific">Blautia parvula</name>
    <dbReference type="NCBI Taxonomy" id="2877527"/>
    <lineage>
        <taxon>Bacteria</taxon>
        <taxon>Bacillati</taxon>
        <taxon>Bacillota</taxon>
        <taxon>Clostridia</taxon>
        <taxon>Lachnospirales</taxon>
        <taxon>Lachnospiraceae</taxon>
        <taxon>Blautia</taxon>
    </lineage>
</organism>
<reference evidence="3 4" key="1">
    <citation type="submission" date="2024-04" db="EMBL/GenBank/DDBJ databases">
        <title>Defined microbial consortia suppress multidrug-resistant proinflammatory Enterobacteriaceae via ecological control.</title>
        <authorList>
            <person name="Furuichi M."/>
            <person name="Kawaguchi T."/>
            <person name="Pust M."/>
            <person name="Yasuma K."/>
            <person name="Plichta D."/>
            <person name="Hasegawa N."/>
            <person name="Ohya T."/>
            <person name="Bhattarai S."/>
            <person name="Sasajima S."/>
            <person name="Aoto Y."/>
            <person name="Tuganbaev T."/>
            <person name="Yaginuma M."/>
            <person name="Ueda M."/>
            <person name="Okahashi N."/>
            <person name="Amafuji K."/>
            <person name="Kiridooshi Y."/>
            <person name="Sugita K."/>
            <person name="Strazar M."/>
            <person name="Skelly A."/>
            <person name="Suda W."/>
            <person name="Hattori M."/>
            <person name="Nakamoto N."/>
            <person name="Caballero S."/>
            <person name="Norman J."/>
            <person name="Olle B."/>
            <person name="Tanoue T."/>
            <person name="Arita M."/>
            <person name="Bucci V."/>
            <person name="Atarashi K."/>
            <person name="Xavier R."/>
            <person name="Honda K."/>
        </authorList>
    </citation>
    <scope>NUCLEOTIDE SEQUENCE [LARGE SCALE GENOMIC DNA]</scope>
    <source>
        <strain evidence="4">k34-0107-D12</strain>
    </source>
</reference>
<name>A0ABQ0BYD5_9FIRM</name>